<proteinExistence type="predicted"/>
<dbReference type="EMBL" id="MN740780">
    <property type="protein sequence ID" value="QHU11283.1"/>
    <property type="molecule type" value="Genomic_DNA"/>
</dbReference>
<name>A0A6C0K159_9ZZZZ</name>
<protein>
    <submittedName>
        <fullName evidence="1">Uncharacterized protein</fullName>
    </submittedName>
</protein>
<evidence type="ECO:0000313" key="1">
    <source>
        <dbReference type="EMBL" id="QHU11283.1"/>
    </source>
</evidence>
<sequence>MVAEALGDEQVLEADLRASAVLLVIPEEPVVIADLFVAVDRIPRELRLLLVAADVLPLAPMEAHEETRGGKAGAEFEAKVVRKVLHLNMDRRGMCAGYLGTPDKGWVKDFNFLEQKRMQSRILVLYESSLLQRTR</sequence>
<accession>A0A6C0K159</accession>
<dbReference type="AlphaFoldDB" id="A0A6C0K159"/>
<organism evidence="1">
    <name type="scientific">viral metagenome</name>
    <dbReference type="NCBI Taxonomy" id="1070528"/>
    <lineage>
        <taxon>unclassified sequences</taxon>
        <taxon>metagenomes</taxon>
        <taxon>organismal metagenomes</taxon>
    </lineage>
</organism>
<reference evidence="1" key="1">
    <citation type="journal article" date="2020" name="Nature">
        <title>Giant virus diversity and host interactions through global metagenomics.</title>
        <authorList>
            <person name="Schulz F."/>
            <person name="Roux S."/>
            <person name="Paez-Espino D."/>
            <person name="Jungbluth S."/>
            <person name="Walsh D.A."/>
            <person name="Denef V.J."/>
            <person name="McMahon K.D."/>
            <person name="Konstantinidis K.T."/>
            <person name="Eloe-Fadrosh E.A."/>
            <person name="Kyrpides N.C."/>
            <person name="Woyke T."/>
        </authorList>
    </citation>
    <scope>NUCLEOTIDE SEQUENCE</scope>
    <source>
        <strain evidence="1">GVMAG-S-1101165-84</strain>
    </source>
</reference>